<reference evidence="3" key="1">
    <citation type="journal article" date="2019" name="Int. J. Syst. Evol. Microbiol.">
        <title>The Global Catalogue of Microorganisms (GCM) 10K type strain sequencing project: providing services to taxonomists for standard genome sequencing and annotation.</title>
        <authorList>
            <consortium name="The Broad Institute Genomics Platform"/>
            <consortium name="The Broad Institute Genome Sequencing Center for Infectious Disease"/>
            <person name="Wu L."/>
            <person name="Ma J."/>
        </authorList>
    </citation>
    <scope>NUCLEOTIDE SEQUENCE [LARGE SCALE GENOMIC DNA]</scope>
    <source>
        <strain evidence="3">CCUG 55250</strain>
    </source>
</reference>
<gene>
    <name evidence="2" type="ORF">ACFPMF_24275</name>
</gene>
<protein>
    <submittedName>
        <fullName evidence="2">Universal stress protein</fullName>
    </submittedName>
</protein>
<sequence>MKTILLATDFSRQAQSATDFALHLTELFQARLVILHVYHHPLRLAPLQAVLHRWNKKTR</sequence>
<dbReference type="InterPro" id="IPR014729">
    <property type="entry name" value="Rossmann-like_a/b/a_fold"/>
</dbReference>
<proteinExistence type="predicted"/>
<dbReference type="Pfam" id="PF00582">
    <property type="entry name" value="Usp"/>
    <property type="match status" value="1"/>
</dbReference>
<dbReference type="SUPFAM" id="SSF52402">
    <property type="entry name" value="Adenine nucleotide alpha hydrolases-like"/>
    <property type="match status" value="1"/>
</dbReference>
<dbReference type="Proteomes" id="UP001596106">
    <property type="component" value="Unassembled WGS sequence"/>
</dbReference>
<organism evidence="2 3">
    <name type="scientific">Larkinella bovis</name>
    <dbReference type="NCBI Taxonomy" id="683041"/>
    <lineage>
        <taxon>Bacteria</taxon>
        <taxon>Pseudomonadati</taxon>
        <taxon>Bacteroidota</taxon>
        <taxon>Cytophagia</taxon>
        <taxon>Cytophagales</taxon>
        <taxon>Spirosomataceae</taxon>
        <taxon>Larkinella</taxon>
    </lineage>
</organism>
<accession>A0ABW0II72</accession>
<feature type="domain" description="UspA" evidence="1">
    <location>
        <begin position="1"/>
        <end position="49"/>
    </location>
</feature>
<dbReference type="CDD" id="cd00293">
    <property type="entry name" value="USP-like"/>
    <property type="match status" value="1"/>
</dbReference>
<comment type="caution">
    <text evidence="2">The sequence shown here is derived from an EMBL/GenBank/DDBJ whole genome shotgun (WGS) entry which is preliminary data.</text>
</comment>
<name>A0ABW0II72_9BACT</name>
<evidence type="ECO:0000313" key="2">
    <source>
        <dbReference type="EMBL" id="MFC5412463.1"/>
    </source>
</evidence>
<dbReference type="EMBL" id="JBHSMA010000013">
    <property type="protein sequence ID" value="MFC5412463.1"/>
    <property type="molecule type" value="Genomic_DNA"/>
</dbReference>
<dbReference type="InterPro" id="IPR006016">
    <property type="entry name" value="UspA"/>
</dbReference>
<dbReference type="Gene3D" id="3.40.50.620">
    <property type="entry name" value="HUPs"/>
    <property type="match status" value="1"/>
</dbReference>
<evidence type="ECO:0000259" key="1">
    <source>
        <dbReference type="Pfam" id="PF00582"/>
    </source>
</evidence>
<dbReference type="RefSeq" id="WP_379849999.1">
    <property type="nucleotide sequence ID" value="NZ_JBHSMA010000013.1"/>
</dbReference>
<keyword evidence="3" id="KW-1185">Reference proteome</keyword>
<evidence type="ECO:0000313" key="3">
    <source>
        <dbReference type="Proteomes" id="UP001596106"/>
    </source>
</evidence>